<evidence type="ECO:0000256" key="1">
    <source>
        <dbReference type="SAM" id="Coils"/>
    </source>
</evidence>
<dbReference type="Proteomes" id="UP000178908">
    <property type="component" value="Unassembled WGS sequence"/>
</dbReference>
<name>A0A1F8F6X4_9BACT</name>
<feature type="region of interest" description="Disordered" evidence="2">
    <location>
        <begin position="57"/>
        <end position="85"/>
    </location>
</feature>
<proteinExistence type="predicted"/>
<keyword evidence="3" id="KW-0472">Membrane</keyword>
<feature type="transmembrane region" description="Helical" evidence="3">
    <location>
        <begin position="145"/>
        <end position="162"/>
    </location>
</feature>
<evidence type="ECO:0000313" key="5">
    <source>
        <dbReference type="Proteomes" id="UP000178908"/>
    </source>
</evidence>
<evidence type="ECO:0000313" key="4">
    <source>
        <dbReference type="EMBL" id="OGN08006.1"/>
    </source>
</evidence>
<feature type="compositionally biased region" description="Polar residues" evidence="2">
    <location>
        <begin position="69"/>
        <end position="84"/>
    </location>
</feature>
<dbReference type="EMBL" id="MGJO01000058">
    <property type="protein sequence ID" value="OGN08006.1"/>
    <property type="molecule type" value="Genomic_DNA"/>
</dbReference>
<reference evidence="4 5" key="1">
    <citation type="journal article" date="2016" name="Nat. Commun.">
        <title>Thousands of microbial genomes shed light on interconnected biogeochemical processes in an aquifer system.</title>
        <authorList>
            <person name="Anantharaman K."/>
            <person name="Brown C.T."/>
            <person name="Hug L.A."/>
            <person name="Sharon I."/>
            <person name="Castelle C.J."/>
            <person name="Probst A.J."/>
            <person name="Thomas B.C."/>
            <person name="Singh A."/>
            <person name="Wilkins M.J."/>
            <person name="Karaoz U."/>
            <person name="Brodie E.L."/>
            <person name="Williams K.H."/>
            <person name="Hubbard S.S."/>
            <person name="Banfield J.F."/>
        </authorList>
    </citation>
    <scope>NUCLEOTIDE SEQUENCE [LARGE SCALE GENOMIC DNA]</scope>
</reference>
<gene>
    <name evidence="4" type="ORF">A3C61_02115</name>
</gene>
<keyword evidence="3" id="KW-0812">Transmembrane</keyword>
<accession>A0A1F8F6X4</accession>
<comment type="caution">
    <text evidence="4">The sequence shown here is derived from an EMBL/GenBank/DDBJ whole genome shotgun (WGS) entry which is preliminary data.</text>
</comment>
<keyword evidence="1" id="KW-0175">Coiled coil</keyword>
<feature type="transmembrane region" description="Helical" evidence="3">
    <location>
        <begin position="174"/>
        <end position="198"/>
    </location>
</feature>
<organism evidence="4 5">
    <name type="scientific">Candidatus Yanofskybacteria bacterium RIFCSPHIGHO2_02_FULL_39_10</name>
    <dbReference type="NCBI Taxonomy" id="1802674"/>
    <lineage>
        <taxon>Bacteria</taxon>
        <taxon>Candidatus Yanofskyibacteriota</taxon>
    </lineage>
</organism>
<dbReference type="AlphaFoldDB" id="A0A1F8F6X4"/>
<keyword evidence="3" id="KW-1133">Transmembrane helix</keyword>
<evidence type="ECO:0000256" key="3">
    <source>
        <dbReference type="SAM" id="Phobius"/>
    </source>
</evidence>
<evidence type="ECO:0000256" key="2">
    <source>
        <dbReference type="SAM" id="MobiDB-lite"/>
    </source>
</evidence>
<sequence length="330" mass="37739">MTNKEQKLEQIKRDPTKEVQKIDLGWRGYVPGYKDRVTKQINTQIKDQFDGSVTQIDKLPGGSIERPVGSQQLPDSTNPQSIEPQTAPLFDKTFTATPETISEEAILQETDYANQLAQEQQEDWEQAQIREEVNMLYEEGKDTSLHPFVWNYIIFLFPLAILNDGVDLLNLIPVIGWVLSWFASFFLSIILIFSQFFFNSSYQKAKKYLNGLEAKLKNIDQKLLLLTRSTRYGLAAAKTLRRIPGMQGVARKIPRILVKLRKPIKPILRNPTIKLVLGAGLEAIPILSWVPWSTLSVFLAYLDERKIHKDARKTAEEVRQSYSETLTSEA</sequence>
<protein>
    <submittedName>
        <fullName evidence="4">Uncharacterized protein</fullName>
    </submittedName>
</protein>
<feature type="coiled-coil region" evidence="1">
    <location>
        <begin position="202"/>
        <end position="229"/>
    </location>
</feature>